<comment type="similarity">
    <text evidence="2">Belongs to the ABC-4 integral membrane protein family. LolC/E subfamily.</text>
</comment>
<dbReference type="PANTHER" id="PTHR30489:SF0">
    <property type="entry name" value="LIPOPROTEIN-RELEASING SYSTEM TRANSMEMBRANE PROTEIN LOLE"/>
    <property type="match status" value="1"/>
</dbReference>
<comment type="subcellular location">
    <subcellularLocation>
        <location evidence="1">Cell membrane</location>
        <topology evidence="1">Multi-pass membrane protein</topology>
    </subcellularLocation>
</comment>
<evidence type="ECO:0000256" key="8">
    <source>
        <dbReference type="SAM" id="Phobius"/>
    </source>
</evidence>
<feature type="transmembrane region" description="Helical" evidence="8">
    <location>
        <begin position="268"/>
        <end position="291"/>
    </location>
</feature>
<sequence length="411" mass="44694">MMLAWQLAQRFRQAKQKNRFISFISFSSTVGIGLGCFVLITLLSVMNGFERELTQRILSVIPHGEIYATETTGIRHWQAQQHRLLQDPRVKTVEPYTKITGMLQFKGDLKAVELTGLQIEDATAPGWRAHVQDNHWQTFVSHPDAVLLGKGIAKRLQINPGDRVQVLIPTMTDDMSFKAPRSVTLIVAGTLNIGGEMDNYLGMMHLNKASAAMNVDSGAQGLRFTLADPFSAYQTMRDIGYTFPQAAFMSDWTRTQGHLYNDIQLVRVVVYIALTLVIAVACFNIVSTLVMAVREKRAAIAILKTMGAPDGLIRAAFVLQGMINGVTGIVIGTLAALVVAPNLSAIVAAVEGALGISVLSGDIYFIDFLPTELHGSDVIITVAVAFVLCILATLYPAHKAVQSKPASALNG</sequence>
<keyword evidence="7 8" id="KW-0472">Membrane</keyword>
<proteinExistence type="inferred from homology"/>
<keyword evidence="11" id="KW-0449">Lipoprotein</keyword>
<dbReference type="Proteomes" id="UP001209257">
    <property type="component" value="Unassembled WGS sequence"/>
</dbReference>
<feature type="domain" description="ABC3 transporter permease C-terminal" evidence="9">
    <location>
        <begin position="272"/>
        <end position="403"/>
    </location>
</feature>
<dbReference type="Pfam" id="PF12704">
    <property type="entry name" value="MacB_PCD"/>
    <property type="match status" value="1"/>
</dbReference>
<evidence type="ECO:0000256" key="1">
    <source>
        <dbReference type="ARBA" id="ARBA00004651"/>
    </source>
</evidence>
<organism evidence="11 12">
    <name type="scientific">Alteromonas salexigens</name>
    <dbReference type="NCBI Taxonomy" id="2982530"/>
    <lineage>
        <taxon>Bacteria</taxon>
        <taxon>Pseudomonadati</taxon>
        <taxon>Pseudomonadota</taxon>
        <taxon>Gammaproteobacteria</taxon>
        <taxon>Alteromonadales</taxon>
        <taxon>Alteromonadaceae</taxon>
        <taxon>Alteromonas/Salinimonas group</taxon>
        <taxon>Alteromonas</taxon>
    </lineage>
</organism>
<dbReference type="PANTHER" id="PTHR30489">
    <property type="entry name" value="LIPOPROTEIN-RELEASING SYSTEM TRANSMEMBRANE PROTEIN LOLE"/>
    <property type="match status" value="1"/>
</dbReference>
<reference evidence="12" key="1">
    <citation type="submission" date="2023-07" db="EMBL/GenBank/DDBJ databases">
        <title>Study on multiphase classification of strain Alteromonas salexigens isolated from the Yellow Sea.</title>
        <authorList>
            <person name="Sun L."/>
        </authorList>
    </citation>
    <scope>NUCLEOTIDE SEQUENCE [LARGE SCALE GENOMIC DNA]</scope>
    <source>
        <strain evidence="12">ASW11-19</strain>
    </source>
</reference>
<evidence type="ECO:0000256" key="5">
    <source>
        <dbReference type="ARBA" id="ARBA00022692"/>
    </source>
</evidence>
<name>A0ABT2VKX2_9ALTE</name>
<evidence type="ECO:0000256" key="3">
    <source>
        <dbReference type="ARBA" id="ARBA00022448"/>
    </source>
</evidence>
<evidence type="ECO:0000256" key="2">
    <source>
        <dbReference type="ARBA" id="ARBA00005236"/>
    </source>
</evidence>
<dbReference type="RefSeq" id="WP_262992640.1">
    <property type="nucleotide sequence ID" value="NZ_JAOTJC010000006.1"/>
</dbReference>
<dbReference type="InterPro" id="IPR003838">
    <property type="entry name" value="ABC3_permease_C"/>
</dbReference>
<accession>A0ABT2VKX2</accession>
<comment type="caution">
    <text evidence="11">The sequence shown here is derived from an EMBL/GenBank/DDBJ whole genome shotgun (WGS) entry which is preliminary data.</text>
</comment>
<protein>
    <submittedName>
        <fullName evidence="11">Lipoprotein-releasing ABC transporter permease subunit</fullName>
    </submittedName>
</protein>
<dbReference type="InterPro" id="IPR051447">
    <property type="entry name" value="Lipoprotein-release_system"/>
</dbReference>
<keyword evidence="12" id="KW-1185">Reference proteome</keyword>
<feature type="transmembrane region" description="Helical" evidence="8">
    <location>
        <begin position="312"/>
        <end position="339"/>
    </location>
</feature>
<feature type="transmembrane region" description="Helical" evidence="8">
    <location>
        <begin position="378"/>
        <end position="397"/>
    </location>
</feature>
<gene>
    <name evidence="11" type="ORF">OCL06_04975</name>
</gene>
<keyword evidence="4" id="KW-1003">Cell membrane</keyword>
<dbReference type="Pfam" id="PF02687">
    <property type="entry name" value="FtsX"/>
    <property type="match status" value="1"/>
</dbReference>
<evidence type="ECO:0000256" key="6">
    <source>
        <dbReference type="ARBA" id="ARBA00022989"/>
    </source>
</evidence>
<evidence type="ECO:0000259" key="9">
    <source>
        <dbReference type="Pfam" id="PF02687"/>
    </source>
</evidence>
<feature type="domain" description="MacB-like periplasmic core" evidence="10">
    <location>
        <begin position="26"/>
        <end position="229"/>
    </location>
</feature>
<dbReference type="NCBIfam" id="TIGR02212">
    <property type="entry name" value="lolCE"/>
    <property type="match status" value="1"/>
</dbReference>
<dbReference type="EMBL" id="JAOTJC010000006">
    <property type="protein sequence ID" value="MCU7553945.1"/>
    <property type="molecule type" value="Genomic_DNA"/>
</dbReference>
<keyword evidence="5 8" id="KW-0812">Transmembrane</keyword>
<dbReference type="InterPro" id="IPR025857">
    <property type="entry name" value="MacB_PCD"/>
</dbReference>
<keyword evidence="3" id="KW-0813">Transport</keyword>
<evidence type="ECO:0000259" key="10">
    <source>
        <dbReference type="Pfam" id="PF12704"/>
    </source>
</evidence>
<evidence type="ECO:0000256" key="4">
    <source>
        <dbReference type="ARBA" id="ARBA00022475"/>
    </source>
</evidence>
<keyword evidence="6 8" id="KW-1133">Transmembrane helix</keyword>
<dbReference type="InterPro" id="IPR011925">
    <property type="entry name" value="LolCE_TM"/>
</dbReference>
<evidence type="ECO:0000313" key="12">
    <source>
        <dbReference type="Proteomes" id="UP001209257"/>
    </source>
</evidence>
<evidence type="ECO:0000256" key="7">
    <source>
        <dbReference type="ARBA" id="ARBA00023136"/>
    </source>
</evidence>
<feature type="transmembrane region" description="Helical" evidence="8">
    <location>
        <begin position="345"/>
        <end position="366"/>
    </location>
</feature>
<feature type="transmembrane region" description="Helical" evidence="8">
    <location>
        <begin position="20"/>
        <end position="46"/>
    </location>
</feature>
<evidence type="ECO:0000313" key="11">
    <source>
        <dbReference type="EMBL" id="MCU7553945.1"/>
    </source>
</evidence>